<keyword evidence="6 11" id="KW-0238">DNA-binding</keyword>
<evidence type="ECO:0000256" key="6">
    <source>
        <dbReference type="ARBA" id="ARBA00023125"/>
    </source>
</evidence>
<evidence type="ECO:0000259" key="10">
    <source>
        <dbReference type="PROSITE" id="PS50023"/>
    </source>
</evidence>
<evidence type="ECO:0000256" key="5">
    <source>
        <dbReference type="ARBA" id="ARBA00023038"/>
    </source>
</evidence>
<comment type="subcellular location">
    <subcellularLocation>
        <location evidence="1">Nucleus</location>
    </subcellularLocation>
</comment>
<evidence type="ECO:0000256" key="3">
    <source>
        <dbReference type="ARBA" id="ARBA00022737"/>
    </source>
</evidence>
<feature type="domain" description="LIM zinc-binding" evidence="10">
    <location>
        <begin position="3"/>
        <end position="62"/>
    </location>
</feature>
<feature type="non-terminal residue" evidence="11">
    <location>
        <position position="1"/>
    </location>
</feature>
<dbReference type="GO" id="GO:0046872">
    <property type="term" value="F:metal ion binding"/>
    <property type="evidence" value="ECO:0007669"/>
    <property type="project" value="UniProtKB-KW"/>
</dbReference>
<keyword evidence="5 9" id="KW-0440">LIM domain</keyword>
<dbReference type="FunFam" id="2.10.110.10:FF:000120">
    <property type="entry name" value="Insulin gene enhancer protein ISL-2"/>
    <property type="match status" value="1"/>
</dbReference>
<dbReference type="InterPro" id="IPR001781">
    <property type="entry name" value="Znf_LIM"/>
</dbReference>
<name>A0A4Y2TGY6_ARAVE</name>
<evidence type="ECO:0000256" key="8">
    <source>
        <dbReference type="ARBA" id="ARBA00023242"/>
    </source>
</evidence>
<dbReference type="GO" id="GO:0000977">
    <property type="term" value="F:RNA polymerase II transcription regulatory region sequence-specific DNA binding"/>
    <property type="evidence" value="ECO:0007669"/>
    <property type="project" value="TreeGrafter"/>
</dbReference>
<proteinExistence type="predicted"/>
<evidence type="ECO:0000256" key="7">
    <source>
        <dbReference type="ARBA" id="ARBA00023155"/>
    </source>
</evidence>
<organism evidence="11 12">
    <name type="scientific">Araneus ventricosus</name>
    <name type="common">Orbweaver spider</name>
    <name type="synonym">Epeira ventricosa</name>
    <dbReference type="NCBI Taxonomy" id="182803"/>
    <lineage>
        <taxon>Eukaryota</taxon>
        <taxon>Metazoa</taxon>
        <taxon>Ecdysozoa</taxon>
        <taxon>Arthropoda</taxon>
        <taxon>Chelicerata</taxon>
        <taxon>Arachnida</taxon>
        <taxon>Araneae</taxon>
        <taxon>Araneomorphae</taxon>
        <taxon>Entelegynae</taxon>
        <taxon>Araneoidea</taxon>
        <taxon>Araneidae</taxon>
        <taxon>Araneus</taxon>
    </lineage>
</organism>
<gene>
    <name evidence="11" type="primary">lhx3_3</name>
    <name evidence="11" type="ORF">AVEN_148174_1</name>
</gene>
<dbReference type="GO" id="GO:0000981">
    <property type="term" value="F:DNA-binding transcription factor activity, RNA polymerase II-specific"/>
    <property type="evidence" value="ECO:0007669"/>
    <property type="project" value="TreeGrafter"/>
</dbReference>
<dbReference type="SUPFAM" id="SSF57716">
    <property type="entry name" value="Glucocorticoid receptor-like (DNA-binding domain)"/>
    <property type="match status" value="2"/>
</dbReference>
<protein>
    <submittedName>
        <fullName evidence="11">LIM/homeobox protein Lhx3</fullName>
    </submittedName>
</protein>
<dbReference type="Pfam" id="PF00412">
    <property type="entry name" value="LIM"/>
    <property type="match status" value="1"/>
</dbReference>
<dbReference type="OrthoDB" id="10068367at2759"/>
<evidence type="ECO:0000313" key="12">
    <source>
        <dbReference type="Proteomes" id="UP000499080"/>
    </source>
</evidence>
<feature type="non-terminal residue" evidence="11">
    <location>
        <position position="107"/>
    </location>
</feature>
<dbReference type="Proteomes" id="UP000499080">
    <property type="component" value="Unassembled WGS sequence"/>
</dbReference>
<keyword evidence="7 11" id="KW-0371">Homeobox</keyword>
<dbReference type="AlphaFoldDB" id="A0A4Y2TGY6"/>
<keyword evidence="2 9" id="KW-0479">Metal-binding</keyword>
<dbReference type="PANTHER" id="PTHR24208:SF128">
    <property type="entry name" value="LIM3, ISOFORM G"/>
    <property type="match status" value="1"/>
</dbReference>
<dbReference type="PROSITE" id="PS50023">
    <property type="entry name" value="LIM_DOMAIN_2"/>
    <property type="match status" value="1"/>
</dbReference>
<evidence type="ECO:0000256" key="2">
    <source>
        <dbReference type="ARBA" id="ARBA00022723"/>
    </source>
</evidence>
<keyword evidence="4 9" id="KW-0862">Zinc</keyword>
<dbReference type="PANTHER" id="PTHR24208">
    <property type="entry name" value="LIM/HOMEOBOX PROTEIN LHX"/>
    <property type="match status" value="1"/>
</dbReference>
<dbReference type="Gene3D" id="2.10.110.10">
    <property type="entry name" value="Cysteine Rich Protein"/>
    <property type="match status" value="1"/>
</dbReference>
<reference evidence="11 12" key="1">
    <citation type="journal article" date="2019" name="Sci. Rep.">
        <title>Orb-weaving spider Araneus ventricosus genome elucidates the spidroin gene catalogue.</title>
        <authorList>
            <person name="Kono N."/>
            <person name="Nakamura H."/>
            <person name="Ohtoshi R."/>
            <person name="Moran D.A.P."/>
            <person name="Shinohara A."/>
            <person name="Yoshida Y."/>
            <person name="Fujiwara M."/>
            <person name="Mori M."/>
            <person name="Tomita M."/>
            <person name="Arakawa K."/>
        </authorList>
    </citation>
    <scope>NUCLEOTIDE SEQUENCE [LARGE SCALE GENOMIC DNA]</scope>
</reference>
<sequence length="107" mass="12175">TIPKCAGCEQPILDRFILKVLERSWHGKCLKCIDCQAQLADKCFARNGQVFCKDDFFKKSRMRLDPGRMDMENLAHRMQSMVHEKGGHIEGSSHTLAEEAILLNKGL</sequence>
<keyword evidence="8" id="KW-0539">Nucleus</keyword>
<dbReference type="GO" id="GO:0030182">
    <property type="term" value="P:neuron differentiation"/>
    <property type="evidence" value="ECO:0007669"/>
    <property type="project" value="TreeGrafter"/>
</dbReference>
<dbReference type="InterPro" id="IPR050453">
    <property type="entry name" value="LIM_Homeobox_TF"/>
</dbReference>
<evidence type="ECO:0000256" key="1">
    <source>
        <dbReference type="ARBA" id="ARBA00004123"/>
    </source>
</evidence>
<accession>A0A4Y2TGY6</accession>
<keyword evidence="3" id="KW-0677">Repeat</keyword>
<dbReference type="SMART" id="SM00132">
    <property type="entry name" value="LIM"/>
    <property type="match status" value="1"/>
</dbReference>
<dbReference type="EMBL" id="BGPR01028627">
    <property type="protein sequence ID" value="GBN99892.1"/>
    <property type="molecule type" value="Genomic_DNA"/>
</dbReference>
<evidence type="ECO:0000313" key="11">
    <source>
        <dbReference type="EMBL" id="GBN99892.1"/>
    </source>
</evidence>
<comment type="caution">
    <text evidence="11">The sequence shown here is derived from an EMBL/GenBank/DDBJ whole genome shotgun (WGS) entry which is preliminary data.</text>
</comment>
<keyword evidence="12" id="KW-1185">Reference proteome</keyword>
<dbReference type="GO" id="GO:0005634">
    <property type="term" value="C:nucleus"/>
    <property type="evidence" value="ECO:0007669"/>
    <property type="project" value="UniProtKB-SubCell"/>
</dbReference>
<dbReference type="PROSITE" id="PS00478">
    <property type="entry name" value="LIM_DOMAIN_1"/>
    <property type="match status" value="1"/>
</dbReference>
<evidence type="ECO:0000256" key="4">
    <source>
        <dbReference type="ARBA" id="ARBA00022833"/>
    </source>
</evidence>
<evidence type="ECO:0000256" key="9">
    <source>
        <dbReference type="PROSITE-ProRule" id="PRU00125"/>
    </source>
</evidence>